<dbReference type="InterPro" id="IPR014756">
    <property type="entry name" value="Ig_E-set"/>
</dbReference>
<dbReference type="GO" id="GO:0005980">
    <property type="term" value="P:glycogen catabolic process"/>
    <property type="evidence" value="ECO:0007669"/>
    <property type="project" value="InterPro"/>
</dbReference>
<name>M5U8Y2_9BACT</name>
<gene>
    <name evidence="6" type="ORF">RSSM_00823</name>
</gene>
<dbReference type="InterPro" id="IPR006047">
    <property type="entry name" value="GH13_cat_dom"/>
</dbReference>
<dbReference type="InterPro" id="IPR017853">
    <property type="entry name" value="GH"/>
</dbReference>
<keyword evidence="4" id="KW-0326">Glycosidase</keyword>
<dbReference type="GO" id="GO:0019156">
    <property type="term" value="F:isoamylase activity"/>
    <property type="evidence" value="ECO:0007669"/>
    <property type="project" value="UniProtKB-ARBA"/>
</dbReference>
<accession>M5U8Y2</accession>
<dbReference type="PATRIC" id="fig|1263870.3.peg.895"/>
<dbReference type="InterPro" id="IPR004193">
    <property type="entry name" value="Glyco_hydro_13_N"/>
</dbReference>
<dbReference type="AlphaFoldDB" id="M5U8Y2"/>
<evidence type="ECO:0000256" key="4">
    <source>
        <dbReference type="ARBA" id="ARBA00023295"/>
    </source>
</evidence>
<dbReference type="CDD" id="cd11326">
    <property type="entry name" value="AmyAc_Glg_debranch"/>
    <property type="match status" value="1"/>
</dbReference>
<dbReference type="InterPro" id="IPR044505">
    <property type="entry name" value="GlgX_Isoamylase_N_E_set"/>
</dbReference>
<dbReference type="Gene3D" id="2.60.40.1180">
    <property type="entry name" value="Golgi alpha-mannosidase II"/>
    <property type="match status" value="1"/>
</dbReference>
<dbReference type="GO" id="GO:0004135">
    <property type="term" value="F:amylo-alpha-1,6-glucosidase activity"/>
    <property type="evidence" value="ECO:0007669"/>
    <property type="project" value="InterPro"/>
</dbReference>
<dbReference type="NCBIfam" id="TIGR02100">
    <property type="entry name" value="glgX_debranch"/>
    <property type="match status" value="1"/>
</dbReference>
<evidence type="ECO:0000256" key="1">
    <source>
        <dbReference type="ARBA" id="ARBA00008061"/>
    </source>
</evidence>
<dbReference type="InterPro" id="IPR013783">
    <property type="entry name" value="Ig-like_fold"/>
</dbReference>
<keyword evidence="7" id="KW-1185">Reference proteome</keyword>
<dbReference type="SUPFAM" id="SSF51445">
    <property type="entry name" value="(Trans)glycosidases"/>
    <property type="match status" value="1"/>
</dbReference>
<dbReference type="SUPFAM" id="SSF51011">
    <property type="entry name" value="Glycosyl hydrolase domain"/>
    <property type="match status" value="1"/>
</dbReference>
<dbReference type="Pfam" id="PF02922">
    <property type="entry name" value="CBM_48"/>
    <property type="match status" value="1"/>
</dbReference>
<dbReference type="PANTHER" id="PTHR43002">
    <property type="entry name" value="GLYCOGEN DEBRANCHING ENZYME"/>
    <property type="match status" value="1"/>
</dbReference>
<dbReference type="Pfam" id="PF21156">
    <property type="entry name" value="ISOA1-3_C"/>
    <property type="match status" value="1"/>
</dbReference>
<evidence type="ECO:0000313" key="6">
    <source>
        <dbReference type="EMBL" id="EMI57714.1"/>
    </source>
</evidence>
<dbReference type="SMART" id="SM00642">
    <property type="entry name" value="Aamy"/>
    <property type="match status" value="1"/>
</dbReference>
<dbReference type="Gene3D" id="2.60.40.10">
    <property type="entry name" value="Immunoglobulins"/>
    <property type="match status" value="1"/>
</dbReference>
<evidence type="ECO:0000313" key="7">
    <source>
        <dbReference type="Proteomes" id="UP000011885"/>
    </source>
</evidence>
<reference evidence="6 7" key="1">
    <citation type="journal article" date="2013" name="Mar. Genomics">
        <title>Expression of sulfatases in Rhodopirellula baltica and the diversity of sulfatases in the genus Rhodopirellula.</title>
        <authorList>
            <person name="Wegner C.E."/>
            <person name="Richter-Heitmann T."/>
            <person name="Klindworth A."/>
            <person name="Klockow C."/>
            <person name="Richter M."/>
            <person name="Achstetter T."/>
            <person name="Glockner F.O."/>
            <person name="Harder J."/>
        </authorList>
    </citation>
    <scope>NUCLEOTIDE SEQUENCE [LARGE SCALE GENOMIC DNA]</scope>
    <source>
        <strain evidence="6 7">SM41</strain>
    </source>
</reference>
<proteinExistence type="inferred from homology"/>
<organism evidence="6 7">
    <name type="scientific">Rhodopirellula sallentina SM41</name>
    <dbReference type="NCBI Taxonomy" id="1263870"/>
    <lineage>
        <taxon>Bacteria</taxon>
        <taxon>Pseudomonadati</taxon>
        <taxon>Planctomycetota</taxon>
        <taxon>Planctomycetia</taxon>
        <taxon>Pirellulales</taxon>
        <taxon>Pirellulaceae</taxon>
        <taxon>Rhodopirellula</taxon>
    </lineage>
</organism>
<sequence>MGGMPAIVTGVHTRLFGRLGCSIDATADSTSLRPWDGTRRRHVNFAASEHLSSTTGSSMSSITPGKTYPLGASITPDGVNFSVHSKSCSRMDLLLFDDSDDRTPSRVIKLDPVQHRTFHYWHVHVDGLRSGQIYAFRAHGPFDPDKGLRFDSEKVLLDPYGRAIAVPKAFDRKACARPGDSTPYAMKSVVADLSTYDWEGDLPLYQSFNKTSIYEMHVRGFTVDPSSGVSEDKRGTYAGLVEKIPYLKDLGITAVELLPVFQFDPQEAPAGLRNYWGYNPISFFVPHADYASATSPLAALDEFRDMVKALHRAGIEVILDVVYNHTAEGNEAGPTYSFKGLENSAYYILDRDHGPQGERRSSYANYSGCGNTLNGNHSVVRRLILSSLRYWVEEMHVDGFRFDLASVLSRDIHGHPQANPPILWDIETDPVLSGTKLIAEAWDAAGLYQVGNFFGDHWKEWNGRFRDDVRSFVKGDRGTVGTFSKRFLGSPDIYEHRNREPEQSINFVTSHDGYTMNDLVSYEGKYNEANKEGNRDGHNENVSWNCGVEGSTDDPEIERLRVKQIKNLFTINVLAFGVPMLLMGDEMRRTQKGNNNAYCQDNEISWLDWGLLEEHAGIHRFVKHLLEYRKRLPERSDPGLTLRNVISRSQVQWHGRELHCPDWSDDSHSISFTIPTLEVWYHLIFNTYWKPIEFELPEVPRKFNPWKRMIDTDLPSPDDIGSGVEIVDSSSFVAQPRSCVVLLSERKTRNGSVV</sequence>
<protein>
    <submittedName>
        <fullName evidence="6">Isoamylase</fullName>
    </submittedName>
</protein>
<comment type="caution">
    <text evidence="6">The sequence shown here is derived from an EMBL/GenBank/DDBJ whole genome shotgun (WGS) entry which is preliminary data.</text>
</comment>
<comment type="similarity">
    <text evidence="1">Belongs to the glycosyl hydrolase 13 family.</text>
</comment>
<evidence type="ECO:0000256" key="2">
    <source>
        <dbReference type="ARBA" id="ARBA00022801"/>
    </source>
</evidence>
<dbReference type="CDD" id="cd02856">
    <property type="entry name" value="E_set_GDE_Isoamylase_N"/>
    <property type="match status" value="1"/>
</dbReference>
<evidence type="ECO:0000259" key="5">
    <source>
        <dbReference type="SMART" id="SM00642"/>
    </source>
</evidence>
<keyword evidence="2" id="KW-0378">Hydrolase</keyword>
<dbReference type="Proteomes" id="UP000011885">
    <property type="component" value="Unassembled WGS sequence"/>
</dbReference>
<dbReference type="EMBL" id="ANOH01000068">
    <property type="protein sequence ID" value="EMI57714.1"/>
    <property type="molecule type" value="Genomic_DNA"/>
</dbReference>
<dbReference type="InterPro" id="IPR011837">
    <property type="entry name" value="Glycogen_debranch_GlgX"/>
</dbReference>
<dbReference type="InterPro" id="IPR013780">
    <property type="entry name" value="Glyco_hydro_b"/>
</dbReference>
<dbReference type="InterPro" id="IPR048650">
    <property type="entry name" value="ISOA1-3-like_C"/>
</dbReference>
<evidence type="ECO:0000256" key="3">
    <source>
        <dbReference type="ARBA" id="ARBA00022946"/>
    </source>
</evidence>
<dbReference type="Gene3D" id="3.20.20.80">
    <property type="entry name" value="Glycosidases"/>
    <property type="match status" value="1"/>
</dbReference>
<feature type="domain" description="Glycosyl hydrolase family 13 catalytic" evidence="5">
    <location>
        <begin position="215"/>
        <end position="635"/>
    </location>
</feature>
<keyword evidence="3" id="KW-0809">Transit peptide</keyword>
<dbReference type="SUPFAM" id="SSF81296">
    <property type="entry name" value="E set domains"/>
    <property type="match status" value="1"/>
</dbReference>
<dbReference type="Pfam" id="PF00128">
    <property type="entry name" value="Alpha-amylase"/>
    <property type="match status" value="1"/>
</dbReference>